<keyword evidence="2" id="KW-1133">Transmembrane helix</keyword>
<organism evidence="3 4">
    <name type="scientific">Thalassiosira pseudonana</name>
    <name type="common">Marine diatom</name>
    <name type="synonym">Cyclotella nana</name>
    <dbReference type="NCBI Taxonomy" id="35128"/>
    <lineage>
        <taxon>Eukaryota</taxon>
        <taxon>Sar</taxon>
        <taxon>Stramenopiles</taxon>
        <taxon>Ochrophyta</taxon>
        <taxon>Bacillariophyta</taxon>
        <taxon>Coscinodiscophyceae</taxon>
        <taxon>Thalassiosirophycidae</taxon>
        <taxon>Thalassiosirales</taxon>
        <taxon>Thalassiosiraceae</taxon>
        <taxon>Thalassiosira</taxon>
    </lineage>
</organism>
<dbReference type="KEGG" id="tps:THAPSDRAFT_bd655"/>
<dbReference type="Proteomes" id="UP000001449">
    <property type="component" value="Unassembled WGS sequence"/>
</dbReference>
<accession>B8LE07</accession>
<dbReference type="InParanoid" id="B8LE07"/>
<proteinExistence type="predicted"/>
<evidence type="ECO:0000313" key="3">
    <source>
        <dbReference type="EMBL" id="EED86427.1"/>
    </source>
</evidence>
<name>B8LE07_THAPS</name>
<protein>
    <submittedName>
        <fullName evidence="3">Uncharacterized protein</fullName>
    </submittedName>
</protein>
<sequence>MAAAAPTPQPKRGPLAPIIDAIRVDNRSLLLETLRHDPRFPDDDNHRQQQQHRGGADSAAGAVNNGNTNRPLQEQQLIFGSATLRRTLLRQVVARRTVSSNNKKRKKQNTNYTMVEEEEEMMSDLNEELLDGATFGEVLFACAAFVAGGGVWLRSRDDVHKLQVQIWGMLMQSVLLTAHLSSFSAMMYHHLQDRAVNDAS</sequence>
<dbReference type="AlphaFoldDB" id="B8LE07"/>
<feature type="transmembrane region" description="Helical" evidence="2">
    <location>
        <begin position="129"/>
        <end position="153"/>
    </location>
</feature>
<reference evidence="3 4" key="1">
    <citation type="journal article" date="2004" name="Science">
        <title>The genome of the diatom Thalassiosira pseudonana: ecology, evolution, and metabolism.</title>
        <authorList>
            <person name="Armbrust E.V."/>
            <person name="Berges J.A."/>
            <person name="Bowler C."/>
            <person name="Green B.R."/>
            <person name="Martinez D."/>
            <person name="Putnam N.H."/>
            <person name="Zhou S."/>
            <person name="Allen A.E."/>
            <person name="Apt K.E."/>
            <person name="Bechner M."/>
            <person name="Brzezinski M.A."/>
            <person name="Chaal B.K."/>
            <person name="Chiovitti A."/>
            <person name="Davis A.K."/>
            <person name="Demarest M.S."/>
            <person name="Detter J.C."/>
            <person name="Glavina T."/>
            <person name="Goodstein D."/>
            <person name="Hadi M.Z."/>
            <person name="Hellsten U."/>
            <person name="Hildebrand M."/>
            <person name="Jenkins B.D."/>
            <person name="Jurka J."/>
            <person name="Kapitonov V.V."/>
            <person name="Kroger N."/>
            <person name="Lau W.W."/>
            <person name="Lane T.W."/>
            <person name="Larimer F.W."/>
            <person name="Lippmeier J.C."/>
            <person name="Lucas S."/>
            <person name="Medina M."/>
            <person name="Montsant A."/>
            <person name="Obornik M."/>
            <person name="Parker M.S."/>
            <person name="Palenik B."/>
            <person name="Pazour G.J."/>
            <person name="Richardson P.M."/>
            <person name="Rynearson T.A."/>
            <person name="Saito M.A."/>
            <person name="Schwartz D.C."/>
            <person name="Thamatrakoln K."/>
            <person name="Valentin K."/>
            <person name="Vardi A."/>
            <person name="Wilkerson F.P."/>
            <person name="Rokhsar D.S."/>
        </authorList>
    </citation>
    <scope>NUCLEOTIDE SEQUENCE [LARGE SCALE GENOMIC DNA]</scope>
    <source>
        <strain evidence="3 4">CCMP1335</strain>
    </source>
</reference>
<dbReference type="RefSeq" id="XP_002297277.1">
    <property type="nucleotide sequence ID" value="XM_002297241.1"/>
</dbReference>
<feature type="compositionally biased region" description="Basic and acidic residues" evidence="1">
    <location>
        <begin position="36"/>
        <end position="47"/>
    </location>
</feature>
<evidence type="ECO:0000256" key="1">
    <source>
        <dbReference type="SAM" id="MobiDB-lite"/>
    </source>
</evidence>
<evidence type="ECO:0000256" key="2">
    <source>
        <dbReference type="SAM" id="Phobius"/>
    </source>
</evidence>
<dbReference type="HOGENOM" id="CLU_1368701_0_0_1"/>
<gene>
    <name evidence="3" type="ORF">THAPSDRAFT_bd655</name>
</gene>
<reference evidence="3 4" key="2">
    <citation type="journal article" date="2008" name="Nature">
        <title>The Phaeodactylum genome reveals the evolutionary history of diatom genomes.</title>
        <authorList>
            <person name="Bowler C."/>
            <person name="Allen A.E."/>
            <person name="Badger J.H."/>
            <person name="Grimwood J."/>
            <person name="Jabbari K."/>
            <person name="Kuo A."/>
            <person name="Maheswari U."/>
            <person name="Martens C."/>
            <person name="Maumus F."/>
            <person name="Otillar R.P."/>
            <person name="Rayko E."/>
            <person name="Salamov A."/>
            <person name="Vandepoele K."/>
            <person name="Beszteri B."/>
            <person name="Gruber A."/>
            <person name="Heijde M."/>
            <person name="Katinka M."/>
            <person name="Mock T."/>
            <person name="Valentin K."/>
            <person name="Verret F."/>
            <person name="Berges J.A."/>
            <person name="Brownlee C."/>
            <person name="Cadoret J.P."/>
            <person name="Chiovitti A."/>
            <person name="Choi C.J."/>
            <person name="Coesel S."/>
            <person name="De Martino A."/>
            <person name="Detter J.C."/>
            <person name="Durkin C."/>
            <person name="Falciatore A."/>
            <person name="Fournet J."/>
            <person name="Haruta M."/>
            <person name="Huysman M.J."/>
            <person name="Jenkins B.D."/>
            <person name="Jiroutova K."/>
            <person name="Jorgensen R.E."/>
            <person name="Joubert Y."/>
            <person name="Kaplan A."/>
            <person name="Kroger N."/>
            <person name="Kroth P.G."/>
            <person name="La Roche J."/>
            <person name="Lindquist E."/>
            <person name="Lommer M."/>
            <person name="Martin-Jezequel V."/>
            <person name="Lopez P.J."/>
            <person name="Lucas S."/>
            <person name="Mangogna M."/>
            <person name="McGinnis K."/>
            <person name="Medlin L.K."/>
            <person name="Montsant A."/>
            <person name="Oudot-Le Secq M.P."/>
            <person name="Napoli C."/>
            <person name="Obornik M."/>
            <person name="Parker M.S."/>
            <person name="Petit J.L."/>
            <person name="Porcel B.M."/>
            <person name="Poulsen N."/>
            <person name="Robison M."/>
            <person name="Rychlewski L."/>
            <person name="Rynearson T.A."/>
            <person name="Schmutz J."/>
            <person name="Shapiro H."/>
            <person name="Siaut M."/>
            <person name="Stanley M."/>
            <person name="Sussman M.R."/>
            <person name="Taylor A.R."/>
            <person name="Vardi A."/>
            <person name="von Dassow P."/>
            <person name="Vyverman W."/>
            <person name="Willis A."/>
            <person name="Wyrwicz L.S."/>
            <person name="Rokhsar D.S."/>
            <person name="Weissenbach J."/>
            <person name="Armbrust E.V."/>
            <person name="Green B.R."/>
            <person name="Van de Peer Y."/>
            <person name="Grigoriev I.V."/>
        </authorList>
    </citation>
    <scope>NUCLEOTIDE SEQUENCE [LARGE SCALE GENOMIC DNA]</scope>
    <source>
        <strain evidence="3 4">CCMP1335</strain>
    </source>
</reference>
<keyword evidence="2" id="KW-0812">Transmembrane</keyword>
<dbReference type="PaxDb" id="35128-Thapsdraft655"/>
<feature type="region of interest" description="Disordered" evidence="1">
    <location>
        <begin position="36"/>
        <end position="70"/>
    </location>
</feature>
<feature type="transmembrane region" description="Helical" evidence="2">
    <location>
        <begin position="165"/>
        <end position="188"/>
    </location>
</feature>
<keyword evidence="4" id="KW-1185">Reference proteome</keyword>
<dbReference type="EMBL" id="DS999427">
    <property type="protein sequence ID" value="EED86427.1"/>
    <property type="molecule type" value="Genomic_DNA"/>
</dbReference>
<evidence type="ECO:0000313" key="4">
    <source>
        <dbReference type="Proteomes" id="UP000001449"/>
    </source>
</evidence>
<dbReference type="GeneID" id="7444467"/>
<keyword evidence="2" id="KW-0472">Membrane</keyword>